<feature type="region of interest" description="Disordered" evidence="3">
    <location>
        <begin position="500"/>
        <end position="528"/>
    </location>
</feature>
<evidence type="ECO:0000256" key="1">
    <source>
        <dbReference type="ARBA" id="ARBA00022741"/>
    </source>
</evidence>
<gene>
    <name evidence="5" type="ORF">TSOC_007863</name>
</gene>
<dbReference type="GO" id="GO:0008017">
    <property type="term" value="F:microtubule binding"/>
    <property type="evidence" value="ECO:0007669"/>
    <property type="project" value="TreeGrafter"/>
</dbReference>
<evidence type="ECO:0000259" key="4">
    <source>
        <dbReference type="PROSITE" id="PS51718"/>
    </source>
</evidence>
<dbReference type="Gene3D" id="1.20.120.1240">
    <property type="entry name" value="Dynamin, middle domain"/>
    <property type="match status" value="1"/>
</dbReference>
<dbReference type="InterPro" id="IPR045063">
    <property type="entry name" value="Dynamin_N"/>
</dbReference>
<evidence type="ECO:0000313" key="5">
    <source>
        <dbReference type="EMBL" id="PNH05843.1"/>
    </source>
</evidence>
<accession>A0A2J7ZZZ7</accession>
<evidence type="ECO:0000256" key="2">
    <source>
        <dbReference type="ARBA" id="ARBA00023134"/>
    </source>
</evidence>
<protein>
    <submittedName>
        <fullName evidence="5">Dynamin-2</fullName>
    </submittedName>
</protein>
<dbReference type="EMBL" id="PGGS01000276">
    <property type="protein sequence ID" value="PNH05843.1"/>
    <property type="molecule type" value="Genomic_DNA"/>
</dbReference>
<dbReference type="PANTHER" id="PTHR11566">
    <property type="entry name" value="DYNAMIN"/>
    <property type="match status" value="1"/>
</dbReference>
<evidence type="ECO:0000313" key="6">
    <source>
        <dbReference type="Proteomes" id="UP000236333"/>
    </source>
</evidence>
<dbReference type="AlphaFoldDB" id="A0A2J7ZZZ7"/>
<keyword evidence="1" id="KW-0547">Nucleotide-binding</keyword>
<dbReference type="Proteomes" id="UP000236333">
    <property type="component" value="Unassembled WGS sequence"/>
</dbReference>
<dbReference type="Pfam" id="PF01031">
    <property type="entry name" value="Dynamin_M"/>
    <property type="match status" value="1"/>
</dbReference>
<dbReference type="InterPro" id="IPR022812">
    <property type="entry name" value="Dynamin"/>
</dbReference>
<feature type="compositionally biased region" description="Low complexity" evidence="3">
    <location>
        <begin position="633"/>
        <end position="647"/>
    </location>
</feature>
<keyword evidence="6" id="KW-1185">Reference proteome</keyword>
<dbReference type="Pfam" id="PF00350">
    <property type="entry name" value="Dynamin_N"/>
    <property type="match status" value="1"/>
</dbReference>
<feature type="domain" description="Dynamin-type G" evidence="4">
    <location>
        <begin position="1"/>
        <end position="253"/>
    </location>
</feature>
<dbReference type="GO" id="GO:0016020">
    <property type="term" value="C:membrane"/>
    <property type="evidence" value="ECO:0007669"/>
    <property type="project" value="TreeGrafter"/>
</dbReference>
<dbReference type="InterPro" id="IPR030381">
    <property type="entry name" value="G_DYNAMIN_dom"/>
</dbReference>
<dbReference type="PANTHER" id="PTHR11566:SF21">
    <property type="entry name" value="DYNAMIN RELATED PROTEIN 1, ISOFORM A"/>
    <property type="match status" value="1"/>
</dbReference>
<dbReference type="PROSITE" id="PS51718">
    <property type="entry name" value="G_DYNAMIN_2"/>
    <property type="match status" value="1"/>
</dbReference>
<sequence>MAQAPANLADPVVVAHLRTLLDTCDDANKVLDRRYVKGLLPVDGRWPPGPEVVKTAVREATDAVAGDRELGRVVDVELRLDWQSDTTPNLDIIDLPGLVAIPLAGQPDDIPQQIESIVNSYISDTNTLVMCVFSGVVDVASFKAIKVAQNFDKNLSRTLVVITKLDMFQSAEEQQRCLQKHLDNLRSYKPIDVVLVKNSGIEDLATQVASEREFVALFRPLQEKEKQSFKLGTPELVARLTLLLIDNINQALPVLKGRLESSISALRAELAGIPQVLSKDGAKEKAIRLLITLGDQLRNIMSCSFSRIITYKSKVEANDTVHANLEDIFNHYFEKVIKVPPYLSEDFWKRMFAAYKQHRGKSQVDYHDMEAQTEIYFTEFVKELGFSMQQLVEDCYQCVKKTYDAEVALVFRDFDLVQKEVKRIFEEEVLRPQKAALMLYTSQTAKARTRVGDSVRAAIGRHQKDIPFTLAEFDIYTRSPIYSSALSYYGKKFGTDDSTLMPEVSGASGSESNDPSTPKSLERASKVGVETSRASSSSVIIGALGVEKLLLGAGDVVLTALSTHGKDKEVLNIRKLQQEQWSLFVYNVIVHNSMRDMVPRAVKLFLLRELALGVQQDQWSPEHWTTSGGMCQPAEAAGGPGCAERGAVPLREAK</sequence>
<feature type="region of interest" description="Disordered" evidence="3">
    <location>
        <begin position="631"/>
        <end position="654"/>
    </location>
</feature>
<organism evidence="5 6">
    <name type="scientific">Tetrabaena socialis</name>
    <dbReference type="NCBI Taxonomy" id="47790"/>
    <lineage>
        <taxon>Eukaryota</taxon>
        <taxon>Viridiplantae</taxon>
        <taxon>Chlorophyta</taxon>
        <taxon>core chlorophytes</taxon>
        <taxon>Chlorophyceae</taxon>
        <taxon>CS clade</taxon>
        <taxon>Chlamydomonadales</taxon>
        <taxon>Tetrabaenaceae</taxon>
        <taxon>Tetrabaena</taxon>
    </lineage>
</organism>
<reference evidence="5 6" key="1">
    <citation type="journal article" date="2017" name="Mol. Biol. Evol.">
        <title>The 4-celled Tetrabaena socialis nuclear genome reveals the essential components for genetic control of cell number at the origin of multicellularity in the volvocine lineage.</title>
        <authorList>
            <person name="Featherston J."/>
            <person name="Arakaki Y."/>
            <person name="Hanschen E.R."/>
            <person name="Ferris P.J."/>
            <person name="Michod R.E."/>
            <person name="Olson B.J.S.C."/>
            <person name="Nozaki H."/>
            <person name="Durand P.M."/>
        </authorList>
    </citation>
    <scope>NUCLEOTIDE SEQUENCE [LARGE SCALE GENOMIC DNA]</scope>
    <source>
        <strain evidence="5 6">NIES-571</strain>
    </source>
</reference>
<evidence type="ECO:0000256" key="3">
    <source>
        <dbReference type="SAM" id="MobiDB-lite"/>
    </source>
</evidence>
<dbReference type="SMART" id="SM00053">
    <property type="entry name" value="DYNc"/>
    <property type="match status" value="1"/>
</dbReference>
<dbReference type="InterPro" id="IPR001401">
    <property type="entry name" value="Dynamin_GTPase"/>
</dbReference>
<proteinExistence type="predicted"/>
<dbReference type="GO" id="GO:0005737">
    <property type="term" value="C:cytoplasm"/>
    <property type="evidence" value="ECO:0007669"/>
    <property type="project" value="TreeGrafter"/>
</dbReference>
<dbReference type="InterPro" id="IPR027417">
    <property type="entry name" value="P-loop_NTPase"/>
</dbReference>
<dbReference type="Gene3D" id="3.40.50.300">
    <property type="entry name" value="P-loop containing nucleotide triphosphate hydrolases"/>
    <property type="match status" value="1"/>
</dbReference>
<feature type="compositionally biased region" description="Polar residues" evidence="3">
    <location>
        <begin position="507"/>
        <end position="519"/>
    </location>
</feature>
<dbReference type="GO" id="GO:0005525">
    <property type="term" value="F:GTP binding"/>
    <property type="evidence" value="ECO:0007669"/>
    <property type="project" value="InterPro"/>
</dbReference>
<name>A0A2J7ZZZ7_9CHLO</name>
<dbReference type="GO" id="GO:0003924">
    <property type="term" value="F:GTPase activity"/>
    <property type="evidence" value="ECO:0007669"/>
    <property type="project" value="InterPro"/>
</dbReference>
<keyword evidence="2" id="KW-0342">GTP-binding</keyword>
<dbReference type="SUPFAM" id="SSF52540">
    <property type="entry name" value="P-loop containing nucleoside triphosphate hydrolases"/>
    <property type="match status" value="1"/>
</dbReference>
<dbReference type="PRINTS" id="PR00195">
    <property type="entry name" value="DYNAMIN"/>
</dbReference>
<comment type="caution">
    <text evidence="5">The sequence shown here is derived from an EMBL/GenBank/DDBJ whole genome shotgun (WGS) entry which is preliminary data.</text>
</comment>
<dbReference type="InterPro" id="IPR000375">
    <property type="entry name" value="Dynamin_stalk"/>
</dbReference>
<dbReference type="OrthoDB" id="5061070at2759"/>
<dbReference type="GO" id="GO:0005874">
    <property type="term" value="C:microtubule"/>
    <property type="evidence" value="ECO:0007669"/>
    <property type="project" value="TreeGrafter"/>
</dbReference>